<dbReference type="PANTHER" id="PTHR42852">
    <property type="entry name" value="THIOL:DISULFIDE INTERCHANGE PROTEIN DSBE"/>
    <property type="match status" value="1"/>
</dbReference>
<dbReference type="PROSITE" id="PS51352">
    <property type="entry name" value="THIOREDOXIN_2"/>
    <property type="match status" value="1"/>
</dbReference>
<evidence type="ECO:0000259" key="2">
    <source>
        <dbReference type="PROSITE" id="PS51352"/>
    </source>
</evidence>
<dbReference type="InterPro" id="IPR013766">
    <property type="entry name" value="Thioredoxin_domain"/>
</dbReference>
<sequence>MKHFRWNAAAMIVLIMAACAAPFLSFHHAHRVQAWHRLAITGLDGKPLSPLAWNGRFVLINFWSTDCEACLAEMPALENAYMRYGASGLSVVGVALSNDDPNRVAAAAAMSHVTYPQAWDASGQLNEAFGGIAVVPTTLLVDNDGDIVFRQEGALNESELASLAEAYGLCATGKSSSINP</sequence>
<reference evidence="3 4" key="1">
    <citation type="submission" date="2018-07" db="EMBL/GenBank/DDBJ databases">
        <title>Dyella monticola sp. nov. and Dyella psychrodurans sp. nov. isolated from monsoon evergreen broad-leaved forest soil of Dinghu Mountain, China.</title>
        <authorList>
            <person name="Gao Z."/>
            <person name="Qiu L."/>
        </authorList>
    </citation>
    <scope>NUCLEOTIDE SEQUENCE [LARGE SCALE GENOMIC DNA]</scope>
    <source>
        <strain evidence="3 4">4MSK11</strain>
    </source>
</reference>
<dbReference type="GO" id="GO:0016491">
    <property type="term" value="F:oxidoreductase activity"/>
    <property type="evidence" value="ECO:0007669"/>
    <property type="project" value="InterPro"/>
</dbReference>
<organism evidence="3 4">
    <name type="scientific">Dyella psychrodurans</name>
    <dbReference type="NCBI Taxonomy" id="1927960"/>
    <lineage>
        <taxon>Bacteria</taxon>
        <taxon>Pseudomonadati</taxon>
        <taxon>Pseudomonadota</taxon>
        <taxon>Gammaproteobacteria</taxon>
        <taxon>Lysobacterales</taxon>
        <taxon>Rhodanobacteraceae</taxon>
        <taxon>Dyella</taxon>
    </lineage>
</organism>
<dbReference type="InterPro" id="IPR013740">
    <property type="entry name" value="Redoxin"/>
</dbReference>
<feature type="signal peptide" evidence="1">
    <location>
        <begin position="1"/>
        <end position="20"/>
    </location>
</feature>
<accession>A0A370X747</accession>
<dbReference type="PANTHER" id="PTHR42852:SF13">
    <property type="entry name" value="PROTEIN DIPZ"/>
    <property type="match status" value="1"/>
</dbReference>
<dbReference type="CDD" id="cd02966">
    <property type="entry name" value="TlpA_like_family"/>
    <property type="match status" value="1"/>
</dbReference>
<evidence type="ECO:0000313" key="4">
    <source>
        <dbReference type="Proteomes" id="UP000255334"/>
    </source>
</evidence>
<gene>
    <name evidence="3" type="ORF">DWU99_10955</name>
</gene>
<feature type="domain" description="Thioredoxin" evidence="2">
    <location>
        <begin position="29"/>
        <end position="169"/>
    </location>
</feature>
<keyword evidence="4" id="KW-1185">Reference proteome</keyword>
<protein>
    <submittedName>
        <fullName evidence="3">TlpA family protein disulfide reductase</fullName>
    </submittedName>
</protein>
<dbReference type="Proteomes" id="UP000255334">
    <property type="component" value="Unassembled WGS sequence"/>
</dbReference>
<dbReference type="EMBL" id="QRBF01000003">
    <property type="protein sequence ID" value="RDS84253.1"/>
    <property type="molecule type" value="Genomic_DNA"/>
</dbReference>
<proteinExistence type="predicted"/>
<dbReference type="InterPro" id="IPR050553">
    <property type="entry name" value="Thioredoxin_ResA/DsbE_sf"/>
</dbReference>
<evidence type="ECO:0000313" key="3">
    <source>
        <dbReference type="EMBL" id="RDS84253.1"/>
    </source>
</evidence>
<dbReference type="PROSITE" id="PS51257">
    <property type="entry name" value="PROKAR_LIPOPROTEIN"/>
    <property type="match status" value="1"/>
</dbReference>
<keyword evidence="1" id="KW-0732">Signal</keyword>
<feature type="chain" id="PRO_5016689728" evidence="1">
    <location>
        <begin position="21"/>
        <end position="180"/>
    </location>
</feature>
<dbReference type="SUPFAM" id="SSF52833">
    <property type="entry name" value="Thioredoxin-like"/>
    <property type="match status" value="1"/>
</dbReference>
<name>A0A370X747_9GAMM</name>
<dbReference type="Gene3D" id="3.40.30.10">
    <property type="entry name" value="Glutaredoxin"/>
    <property type="match status" value="1"/>
</dbReference>
<dbReference type="Pfam" id="PF08534">
    <property type="entry name" value="Redoxin"/>
    <property type="match status" value="1"/>
</dbReference>
<evidence type="ECO:0000256" key="1">
    <source>
        <dbReference type="SAM" id="SignalP"/>
    </source>
</evidence>
<comment type="caution">
    <text evidence="3">The sequence shown here is derived from an EMBL/GenBank/DDBJ whole genome shotgun (WGS) entry which is preliminary data.</text>
</comment>
<dbReference type="AlphaFoldDB" id="A0A370X747"/>
<dbReference type="InterPro" id="IPR036249">
    <property type="entry name" value="Thioredoxin-like_sf"/>
</dbReference>